<dbReference type="PANTHER" id="PTHR43527:SF1">
    <property type="entry name" value="L-THREONINE KINASE"/>
    <property type="match status" value="1"/>
</dbReference>
<reference evidence="7 8" key="1">
    <citation type="journal article" date="2012" name="BMC Genomics">
        <title>Genome-guided analysis of physiological and morphological traits of the fermentative acetate oxidizer Thermacetogenium phaeum.</title>
        <authorList>
            <person name="Oehler D."/>
            <person name="Poehlein A."/>
            <person name="Leimbach A."/>
            <person name="Muller N."/>
            <person name="Daniel R."/>
            <person name="Gottschalk G."/>
            <person name="Schink B."/>
        </authorList>
    </citation>
    <scope>NUCLEOTIDE SEQUENCE [LARGE SCALE GENOMIC DNA]</scope>
    <source>
        <strain evidence="8">ATCC BAA-254 / DSM 26808 / PB</strain>
    </source>
</reference>
<dbReference type="GO" id="GO:0016301">
    <property type="term" value="F:kinase activity"/>
    <property type="evidence" value="ECO:0007669"/>
    <property type="project" value="UniProtKB-KW"/>
</dbReference>
<protein>
    <submittedName>
        <fullName evidence="7">Putative propanediol utilization protein PduX</fullName>
    </submittedName>
</protein>
<evidence type="ECO:0000256" key="4">
    <source>
        <dbReference type="ARBA" id="ARBA00022840"/>
    </source>
</evidence>
<evidence type="ECO:0000256" key="3">
    <source>
        <dbReference type="ARBA" id="ARBA00022777"/>
    </source>
</evidence>
<keyword evidence="2" id="KW-0547">Nucleotide-binding</keyword>
<dbReference type="InterPro" id="IPR013750">
    <property type="entry name" value="GHMP_kinase_C_dom"/>
</dbReference>
<keyword evidence="3" id="KW-0418">Kinase</keyword>
<feature type="domain" description="GHMP kinase N-terminal" evidence="5">
    <location>
        <begin position="59"/>
        <end position="124"/>
    </location>
</feature>
<dbReference type="KEGG" id="tpz:Tph_c05150"/>
<dbReference type="Pfam" id="PF08544">
    <property type="entry name" value="GHMP_kinases_C"/>
    <property type="match status" value="1"/>
</dbReference>
<dbReference type="PANTHER" id="PTHR43527">
    <property type="entry name" value="4-DIPHOSPHOCYTIDYL-2-C-METHYL-D-ERYTHRITOL KINASE, CHLOROPLASTIC"/>
    <property type="match status" value="1"/>
</dbReference>
<dbReference type="InterPro" id="IPR014721">
    <property type="entry name" value="Ribsml_uS5_D2-typ_fold_subgr"/>
</dbReference>
<dbReference type="OrthoDB" id="4548147at2"/>
<dbReference type="Proteomes" id="UP000000467">
    <property type="component" value="Chromosome"/>
</dbReference>
<evidence type="ECO:0000259" key="5">
    <source>
        <dbReference type="Pfam" id="PF00288"/>
    </source>
</evidence>
<dbReference type="HOGENOM" id="CLU_056896_0_1_9"/>
<dbReference type="RefSeq" id="WP_015049671.1">
    <property type="nucleotide sequence ID" value="NC_018870.1"/>
</dbReference>
<dbReference type="InterPro" id="IPR020568">
    <property type="entry name" value="Ribosomal_Su5_D2-typ_SF"/>
</dbReference>
<feature type="domain" description="GHMP kinase C-terminal" evidence="6">
    <location>
        <begin position="196"/>
        <end position="255"/>
    </location>
</feature>
<accession>K4LD85</accession>
<dbReference type="eggNOG" id="COG4542">
    <property type="taxonomic scope" value="Bacteria"/>
</dbReference>
<dbReference type="PIRSF" id="PIRSF033887">
    <property type="entry name" value="PduX"/>
    <property type="match status" value="1"/>
</dbReference>
<keyword evidence="8" id="KW-1185">Reference proteome</keyword>
<keyword evidence="1" id="KW-0808">Transferase</keyword>
<organism evidence="7 8">
    <name type="scientific">Thermacetogenium phaeum (strain ATCC BAA-254 / DSM 26808 / PB)</name>
    <dbReference type="NCBI Taxonomy" id="1089553"/>
    <lineage>
        <taxon>Bacteria</taxon>
        <taxon>Bacillati</taxon>
        <taxon>Bacillota</taxon>
        <taxon>Clostridia</taxon>
        <taxon>Thermoanaerobacterales</taxon>
        <taxon>Thermoanaerobacteraceae</taxon>
        <taxon>Thermacetogenium</taxon>
    </lineage>
</organism>
<dbReference type="InterPro" id="IPR006204">
    <property type="entry name" value="GHMP_kinase_N_dom"/>
</dbReference>
<evidence type="ECO:0000259" key="6">
    <source>
        <dbReference type="Pfam" id="PF08544"/>
    </source>
</evidence>
<evidence type="ECO:0000256" key="1">
    <source>
        <dbReference type="ARBA" id="ARBA00022679"/>
    </source>
</evidence>
<dbReference type="Gene3D" id="3.30.230.10">
    <property type="match status" value="1"/>
</dbReference>
<evidence type="ECO:0000313" key="7">
    <source>
        <dbReference type="EMBL" id="AFV10753.1"/>
    </source>
</evidence>
<gene>
    <name evidence="7" type="primary">pduX</name>
    <name evidence="7" type="ordered locus">Tph_c05150</name>
</gene>
<name>K4LD85_THEPS</name>
<dbReference type="InterPro" id="IPR012363">
    <property type="entry name" value="PduX"/>
</dbReference>
<dbReference type="STRING" id="1089553.Tph_c05150"/>
<dbReference type="AlphaFoldDB" id="K4LD85"/>
<evidence type="ECO:0000313" key="8">
    <source>
        <dbReference type="Proteomes" id="UP000000467"/>
    </source>
</evidence>
<dbReference type="Pfam" id="PF00288">
    <property type="entry name" value="GHMP_kinases_N"/>
    <property type="match status" value="1"/>
</dbReference>
<dbReference type="SUPFAM" id="SSF54211">
    <property type="entry name" value="Ribosomal protein S5 domain 2-like"/>
    <property type="match status" value="1"/>
</dbReference>
<evidence type="ECO:0000256" key="2">
    <source>
        <dbReference type="ARBA" id="ARBA00022741"/>
    </source>
</evidence>
<keyword evidence="4" id="KW-0067">ATP-binding</keyword>
<dbReference type="GO" id="GO:0005524">
    <property type="term" value="F:ATP binding"/>
    <property type="evidence" value="ECO:0007669"/>
    <property type="project" value="UniProtKB-KW"/>
</dbReference>
<sequence>MILQGTALMPGSCGELVQGTLQGVNFLVTCPVNWFSRVTVHVGPSLRDAYPAGRSKTARAVRKLLDWCGCEDFGAVIEVASTIPVGKGMASSTADLAAGCYAVAAALGIRPDPALIARIALSIEPSDGTFLPGIALFDHVRGRLREGLGNPLSLGILVLDFGGRVDTLGFNRRPDLRDLNRENEPQVERALDLVRQGLLQGDPVLLGQGATMSTLAHQRILPKPRLEELIDFAGRLGAYGVNVAHSGTVAGVLVAPGMERDCGFTCRILERFPELKACYPLRLVGGGPRFPGKISGRRGGGCRAEASTRG</sequence>
<dbReference type="EMBL" id="CP003732">
    <property type="protein sequence ID" value="AFV10753.1"/>
    <property type="molecule type" value="Genomic_DNA"/>
</dbReference>
<proteinExistence type="predicted"/>